<dbReference type="InterPro" id="IPR009100">
    <property type="entry name" value="AcylCoA_DH/oxidase_NM_dom_sf"/>
</dbReference>
<protein>
    <recommendedName>
        <fullName evidence="10">Dibenzothiophene monooxygenase</fullName>
        <ecNumber evidence="9">1.14.14.21</ecNumber>
    </recommendedName>
</protein>
<evidence type="ECO:0000256" key="9">
    <source>
        <dbReference type="ARBA" id="ARBA00034328"/>
    </source>
</evidence>
<dbReference type="PANTHER" id="PTHR43884:SF12">
    <property type="entry name" value="ISOVALERYL-COA DEHYDROGENASE, MITOCHONDRIAL-RELATED"/>
    <property type="match status" value="1"/>
</dbReference>
<comment type="pathway">
    <text evidence="7">Sulfur metabolism; dibenzothiophene degradation.</text>
</comment>
<sequence>MNTFNIQSPASPSSETAARNARIAATRPVTAEAYPKDWVVRARDLAGEFRKGAVERDHERTSPVDQIRRLRESGIVSLLYPAELGGGGGTLREAASSVLEIAKVDGSTAALLGFHFYNSLVPLLTDYTGQNASFVRRSTQARWLWGNVTQYVNKEFVAEHHPDGGFTISGTKKWNTGAPLAEITTVLAIHPDRDRYIYAAIPTNREGLTFHEDWDPIGLRGADSSTIEFENVRILPQDVLHWSHGPKQTGPLPLWASFGAIFYSAVFIGRTLGALERIRDYTLESRRQGTFGGASVSADDPFIQAEFGQYWVQAQAAQAYFERVIESVQAAWRRRAELTDEERGNIALETLSLRTFASRTALEITPRIFELAGGRGTLWSADFDQYWRDVRTLSSHDPEVLARRVIGQHALHGTPLIFPTHFKASV</sequence>
<evidence type="ECO:0000256" key="13">
    <source>
        <dbReference type="ARBA" id="ARBA00049456"/>
    </source>
</evidence>
<dbReference type="EC" id="1.14.14.21" evidence="9"/>
<evidence type="ECO:0000313" key="18">
    <source>
        <dbReference type="EMBL" id="GAD25719.1"/>
    </source>
</evidence>
<dbReference type="RefSeq" id="WP_007283292.1">
    <property type="nucleotide sequence ID" value="NZ_BASM01000011.1"/>
</dbReference>
<dbReference type="InterPro" id="IPR046373">
    <property type="entry name" value="Acyl-CoA_Oxase/DH_mid-dom_sf"/>
</dbReference>
<name>A0ABQ0IU18_GLUTH</name>
<evidence type="ECO:0000256" key="8">
    <source>
        <dbReference type="ARBA" id="ARBA00034317"/>
    </source>
</evidence>
<dbReference type="InterPro" id="IPR013107">
    <property type="entry name" value="Acyl-CoA_DH_C"/>
</dbReference>
<organism evidence="18 19">
    <name type="scientific">Gluconobacter thailandicus NBRC 3257</name>
    <dbReference type="NCBI Taxonomy" id="1381097"/>
    <lineage>
        <taxon>Bacteria</taxon>
        <taxon>Pseudomonadati</taxon>
        <taxon>Pseudomonadota</taxon>
        <taxon>Alphaproteobacteria</taxon>
        <taxon>Acetobacterales</taxon>
        <taxon>Acetobacteraceae</taxon>
        <taxon>Gluconobacter</taxon>
    </lineage>
</organism>
<keyword evidence="4" id="KW-0547">Nucleotide-binding</keyword>
<keyword evidence="5" id="KW-0560">Oxidoreductase</keyword>
<gene>
    <name evidence="18" type="ORF">NBRC3257_0718</name>
</gene>
<feature type="compositionally biased region" description="Polar residues" evidence="14">
    <location>
        <begin position="1"/>
        <end position="15"/>
    </location>
</feature>
<evidence type="ECO:0000256" key="5">
    <source>
        <dbReference type="ARBA" id="ARBA00023002"/>
    </source>
</evidence>
<evidence type="ECO:0000256" key="14">
    <source>
        <dbReference type="SAM" id="MobiDB-lite"/>
    </source>
</evidence>
<keyword evidence="19" id="KW-1185">Reference proteome</keyword>
<reference evidence="18 19" key="1">
    <citation type="submission" date="2013-08" db="EMBL/GenBank/DDBJ databases">
        <title>Gluconobacter thailandicus NBRC 3257 whole genome sequence.</title>
        <authorList>
            <person name="Matsutani M."/>
            <person name="Yakushi T."/>
            <person name="Matsushita K."/>
        </authorList>
    </citation>
    <scope>NUCLEOTIDE SEQUENCE [LARGE SCALE GENOMIC DNA]</scope>
    <source>
        <strain evidence="18 19">NBRC 3257</strain>
    </source>
</reference>
<dbReference type="Pfam" id="PF08028">
    <property type="entry name" value="Acyl-CoA_dh_2"/>
    <property type="match status" value="1"/>
</dbReference>
<keyword evidence="2" id="KW-0285">Flavoprotein</keyword>
<dbReference type="PANTHER" id="PTHR43884">
    <property type="entry name" value="ACYL-COA DEHYDROGENASE"/>
    <property type="match status" value="1"/>
</dbReference>
<dbReference type="SUPFAM" id="SSF47203">
    <property type="entry name" value="Acyl-CoA dehydrogenase C-terminal domain-like"/>
    <property type="match status" value="1"/>
</dbReference>
<evidence type="ECO:0000313" key="19">
    <source>
        <dbReference type="Proteomes" id="UP000018209"/>
    </source>
</evidence>
<comment type="catalytic activity">
    <reaction evidence="12">
        <text>dibenzothiophene 5-oxide + FMNH2 + O2 = dibenzothiophene 5,5-dioxide + FMN + H2O + H(+)</text>
        <dbReference type="Rhea" id="RHEA:49080"/>
        <dbReference type="ChEBI" id="CHEBI:15377"/>
        <dbReference type="ChEBI" id="CHEBI:15378"/>
        <dbReference type="ChEBI" id="CHEBI:15379"/>
        <dbReference type="ChEBI" id="CHEBI:23683"/>
        <dbReference type="ChEBI" id="CHEBI:57618"/>
        <dbReference type="ChEBI" id="CHEBI:58210"/>
        <dbReference type="ChEBI" id="CHEBI:90356"/>
    </reaction>
</comment>
<dbReference type="InterPro" id="IPR006091">
    <property type="entry name" value="Acyl-CoA_Oxase/DH_mid-dom"/>
</dbReference>
<comment type="subcellular location">
    <subcellularLocation>
        <location evidence="1">Cytoplasm</location>
    </subcellularLocation>
</comment>
<keyword evidence="6" id="KW-0503">Monooxygenase</keyword>
<dbReference type="Pfam" id="PF02771">
    <property type="entry name" value="Acyl-CoA_dh_N"/>
    <property type="match status" value="1"/>
</dbReference>
<evidence type="ECO:0000256" key="2">
    <source>
        <dbReference type="ARBA" id="ARBA00022630"/>
    </source>
</evidence>
<evidence type="ECO:0000256" key="3">
    <source>
        <dbReference type="ARBA" id="ARBA00022643"/>
    </source>
</evidence>
<feature type="domain" description="Acyl-CoA dehydrogenase/oxidase N-terminal" evidence="16">
    <location>
        <begin position="48"/>
        <end position="115"/>
    </location>
</feature>
<comment type="similarity">
    <text evidence="8">Belongs to the DszC flavin monooxygenase family.</text>
</comment>
<evidence type="ECO:0000259" key="15">
    <source>
        <dbReference type="Pfam" id="PF02770"/>
    </source>
</evidence>
<dbReference type="Gene3D" id="1.10.540.10">
    <property type="entry name" value="Acyl-CoA dehydrogenase/oxidase, N-terminal domain"/>
    <property type="match status" value="1"/>
</dbReference>
<evidence type="ECO:0000256" key="1">
    <source>
        <dbReference type="ARBA" id="ARBA00004496"/>
    </source>
</evidence>
<keyword evidence="3" id="KW-0288">FMN</keyword>
<dbReference type="InterPro" id="IPR037069">
    <property type="entry name" value="AcylCoA_DH/ox_N_sf"/>
</dbReference>
<dbReference type="InterPro" id="IPR013786">
    <property type="entry name" value="AcylCoA_DH/ox_N"/>
</dbReference>
<proteinExistence type="inferred from homology"/>
<evidence type="ECO:0000256" key="11">
    <source>
        <dbReference type="ARBA" id="ARBA00047859"/>
    </source>
</evidence>
<evidence type="ECO:0000259" key="16">
    <source>
        <dbReference type="Pfam" id="PF02771"/>
    </source>
</evidence>
<comment type="catalytic activity">
    <reaction evidence="13">
        <text>dibenzothiophene + 2 FMNH2 + 2 O2 = dibenzothiophene 5,5-dioxide + 2 FMN + 2 H2O + 2 H(+)</text>
        <dbReference type="Rhea" id="RHEA:49072"/>
        <dbReference type="ChEBI" id="CHEBI:15377"/>
        <dbReference type="ChEBI" id="CHEBI:15378"/>
        <dbReference type="ChEBI" id="CHEBI:15379"/>
        <dbReference type="ChEBI" id="CHEBI:23681"/>
        <dbReference type="ChEBI" id="CHEBI:57618"/>
        <dbReference type="ChEBI" id="CHEBI:58210"/>
        <dbReference type="ChEBI" id="CHEBI:90356"/>
        <dbReference type="EC" id="1.14.14.21"/>
    </reaction>
</comment>
<accession>A0ABQ0IU18</accession>
<dbReference type="EMBL" id="BASM01000011">
    <property type="protein sequence ID" value="GAD25719.1"/>
    <property type="molecule type" value="Genomic_DNA"/>
</dbReference>
<evidence type="ECO:0000256" key="6">
    <source>
        <dbReference type="ARBA" id="ARBA00023033"/>
    </source>
</evidence>
<evidence type="ECO:0000256" key="10">
    <source>
        <dbReference type="ARBA" id="ARBA00034345"/>
    </source>
</evidence>
<dbReference type="Proteomes" id="UP000018209">
    <property type="component" value="Unassembled WGS sequence"/>
</dbReference>
<feature type="region of interest" description="Disordered" evidence="14">
    <location>
        <begin position="1"/>
        <end position="21"/>
    </location>
</feature>
<feature type="domain" description="Acyl-CoA dehydrogenase C-terminal" evidence="17">
    <location>
        <begin position="263"/>
        <end position="396"/>
    </location>
</feature>
<evidence type="ECO:0000259" key="17">
    <source>
        <dbReference type="Pfam" id="PF08028"/>
    </source>
</evidence>
<dbReference type="PIRSF" id="PIRSF016578">
    <property type="entry name" value="HsaA"/>
    <property type="match status" value="1"/>
</dbReference>
<evidence type="ECO:0000256" key="4">
    <source>
        <dbReference type="ARBA" id="ARBA00022741"/>
    </source>
</evidence>
<evidence type="ECO:0000256" key="12">
    <source>
        <dbReference type="ARBA" id="ARBA00048445"/>
    </source>
</evidence>
<comment type="catalytic activity">
    <reaction evidence="11">
        <text>dibenzothiophene + FMNH2 + O2 = dibenzothiophene 5-oxide + FMN + H2O + H(+)</text>
        <dbReference type="Rhea" id="RHEA:49076"/>
        <dbReference type="ChEBI" id="CHEBI:15377"/>
        <dbReference type="ChEBI" id="CHEBI:15378"/>
        <dbReference type="ChEBI" id="CHEBI:15379"/>
        <dbReference type="ChEBI" id="CHEBI:23681"/>
        <dbReference type="ChEBI" id="CHEBI:23683"/>
        <dbReference type="ChEBI" id="CHEBI:57618"/>
        <dbReference type="ChEBI" id="CHEBI:58210"/>
    </reaction>
</comment>
<dbReference type="Gene3D" id="2.40.110.10">
    <property type="entry name" value="Butyryl-CoA Dehydrogenase, subunit A, domain 2"/>
    <property type="match status" value="1"/>
</dbReference>
<dbReference type="InterPro" id="IPR036250">
    <property type="entry name" value="AcylCo_DH-like_C"/>
</dbReference>
<comment type="caution">
    <text evidence="18">The sequence shown here is derived from an EMBL/GenBank/DDBJ whole genome shotgun (WGS) entry which is preliminary data.</text>
</comment>
<dbReference type="Pfam" id="PF02770">
    <property type="entry name" value="Acyl-CoA_dh_M"/>
    <property type="match status" value="1"/>
</dbReference>
<dbReference type="SUPFAM" id="SSF56645">
    <property type="entry name" value="Acyl-CoA dehydrogenase NM domain-like"/>
    <property type="match status" value="1"/>
</dbReference>
<feature type="domain" description="Acyl-CoA oxidase/dehydrogenase middle" evidence="15">
    <location>
        <begin position="162"/>
        <end position="232"/>
    </location>
</feature>
<dbReference type="Gene3D" id="1.20.140.10">
    <property type="entry name" value="Butyryl-CoA Dehydrogenase, subunit A, domain 3"/>
    <property type="match status" value="1"/>
</dbReference>
<evidence type="ECO:0000256" key="7">
    <source>
        <dbReference type="ARBA" id="ARBA00034307"/>
    </source>
</evidence>